<sequence>MEYTILVLVNATSLWLSMPRTERDSFVEKEVRPILNHFSDRCNIRLYDADFTNAAISDFLIVETNDLSAFGFMMGYLRESKTFAAPYFTVQQLVVGVANNFRGSMDVKDLII</sequence>
<gene>
    <name evidence="2" type="ORF">ECE50_017790</name>
</gene>
<reference evidence="2" key="1">
    <citation type="submission" date="2020-05" db="EMBL/GenBank/DDBJ databases">
        <title>Chitinophaga laudate sp. nov., isolated from a tropical peat swamp.</title>
        <authorList>
            <person name="Goh C.B.S."/>
            <person name="Lee M.S."/>
            <person name="Parimannan S."/>
            <person name="Pasbakhsh P."/>
            <person name="Yule C.M."/>
            <person name="Rajandas H."/>
            <person name="Loke S."/>
            <person name="Croft L."/>
            <person name="Tan J.B.L."/>
        </authorList>
    </citation>
    <scope>NUCLEOTIDE SEQUENCE</scope>
    <source>
        <strain evidence="2">Mgbs1</strain>
    </source>
</reference>
<evidence type="ECO:0000313" key="2">
    <source>
        <dbReference type="EMBL" id="NSL88698.1"/>
    </source>
</evidence>
<organism evidence="2 3">
    <name type="scientific">Chitinophaga solisilvae</name>
    <dbReference type="NCBI Taxonomy" id="1233460"/>
    <lineage>
        <taxon>Bacteria</taxon>
        <taxon>Pseudomonadati</taxon>
        <taxon>Bacteroidota</taxon>
        <taxon>Chitinophagia</taxon>
        <taxon>Chitinophagales</taxon>
        <taxon>Chitinophagaceae</taxon>
        <taxon>Chitinophaga</taxon>
    </lineage>
</organism>
<dbReference type="RefSeq" id="WP_127041960.1">
    <property type="nucleotide sequence ID" value="NZ_JAABOK010000002.1"/>
</dbReference>
<evidence type="ECO:0000256" key="1">
    <source>
        <dbReference type="ARBA" id="ARBA00006869"/>
    </source>
</evidence>
<keyword evidence="3" id="KW-1185">Reference proteome</keyword>
<evidence type="ECO:0000313" key="3">
    <source>
        <dbReference type="Proteomes" id="UP000281028"/>
    </source>
</evidence>
<dbReference type="AlphaFoldDB" id="A0A433WEH2"/>
<dbReference type="EMBL" id="RIAR02000001">
    <property type="protein sequence ID" value="NSL88698.1"/>
    <property type="molecule type" value="Genomic_DNA"/>
</dbReference>
<comment type="similarity">
    <text evidence="1">Belongs to the darcynin family.</text>
</comment>
<dbReference type="OrthoDB" id="73186at2"/>
<dbReference type="InterPro" id="IPR031409">
    <property type="entry name" value="Darcynin"/>
</dbReference>
<proteinExistence type="inferred from homology"/>
<dbReference type="Proteomes" id="UP000281028">
    <property type="component" value="Unassembled WGS sequence"/>
</dbReference>
<dbReference type="Pfam" id="PF17074">
    <property type="entry name" value="Darcynin"/>
    <property type="match status" value="1"/>
</dbReference>
<accession>A0A433WEH2</accession>
<comment type="caution">
    <text evidence="2">The sequence shown here is derived from an EMBL/GenBank/DDBJ whole genome shotgun (WGS) entry which is preliminary data.</text>
</comment>
<protein>
    <submittedName>
        <fullName evidence="2">Uncharacterized protein</fullName>
    </submittedName>
</protein>
<name>A0A433WEH2_9BACT</name>